<dbReference type="HAMAP" id="MF_01211">
    <property type="entry name" value="DHODB_Fe_S_bind"/>
    <property type="match status" value="1"/>
</dbReference>
<evidence type="ECO:0000256" key="8">
    <source>
        <dbReference type="ARBA" id="ARBA00022982"/>
    </source>
</evidence>
<evidence type="ECO:0000256" key="10">
    <source>
        <dbReference type="ARBA" id="ARBA00023014"/>
    </source>
</evidence>
<dbReference type="Gene3D" id="3.40.50.80">
    <property type="entry name" value="Nucleotide-binding domain of ferredoxin-NADP reductase (FNR) module"/>
    <property type="match status" value="1"/>
</dbReference>
<dbReference type="GO" id="GO:0016491">
    <property type="term" value="F:oxidoreductase activity"/>
    <property type="evidence" value="ECO:0007669"/>
    <property type="project" value="InterPro"/>
</dbReference>
<keyword evidence="10 11" id="KW-0411">Iron-sulfur</keyword>
<dbReference type="InterPro" id="IPR008333">
    <property type="entry name" value="Cbr1-like_FAD-bd_dom"/>
</dbReference>
<dbReference type="Pfam" id="PF00970">
    <property type="entry name" value="FAD_binding_6"/>
    <property type="match status" value="1"/>
</dbReference>
<dbReference type="Gene3D" id="2.10.240.10">
    <property type="entry name" value="Dihydroorotate dehydrogenase, electron transfer subunit"/>
    <property type="match status" value="1"/>
</dbReference>
<feature type="domain" description="FAD-binding FR-type" evidence="14">
    <location>
        <begin position="3"/>
        <end position="104"/>
    </location>
</feature>
<dbReference type="Gene3D" id="2.40.30.10">
    <property type="entry name" value="Translation factors"/>
    <property type="match status" value="1"/>
</dbReference>
<dbReference type="GO" id="GO:0009055">
    <property type="term" value="F:electron transfer activity"/>
    <property type="evidence" value="ECO:0007669"/>
    <property type="project" value="UniProtKB-UniRule"/>
</dbReference>
<comment type="cofactor">
    <cofactor evidence="11">
        <name>[2Fe-2S] cluster</name>
        <dbReference type="ChEBI" id="CHEBI:190135"/>
    </cofactor>
    <text evidence="11">Binds 1 [2Fe-2S] cluster per subunit.</text>
</comment>
<comment type="function">
    <text evidence="11">Responsible for channeling the electrons from the oxidation of dihydroorotate from the FMN redox center in the PyrD type B subunit to the ultimate electron acceptor NAD(+).</text>
</comment>
<evidence type="ECO:0000256" key="7">
    <source>
        <dbReference type="ARBA" id="ARBA00022975"/>
    </source>
</evidence>
<feature type="binding site" evidence="11 12">
    <location>
        <begin position="72"/>
        <end position="74"/>
    </location>
    <ligand>
        <name>FAD</name>
        <dbReference type="ChEBI" id="CHEBI:57692"/>
    </ligand>
</feature>
<comment type="cofactor">
    <cofactor evidence="11 12">
        <name>FAD</name>
        <dbReference type="ChEBI" id="CHEBI:57692"/>
    </cofactor>
    <text evidence="11 12">Binds 1 FAD per subunit.</text>
</comment>
<feature type="binding site" evidence="11 12">
    <location>
        <begin position="79"/>
        <end position="80"/>
    </location>
    <ligand>
        <name>FAD</name>
        <dbReference type="ChEBI" id="CHEBI:57692"/>
    </ligand>
</feature>
<name>A0A831ZYC5_9BACT</name>
<evidence type="ECO:0000256" key="11">
    <source>
        <dbReference type="HAMAP-Rule" id="MF_01211"/>
    </source>
</evidence>
<dbReference type="InterPro" id="IPR019480">
    <property type="entry name" value="Dihydroorotate_DH_Fe-S-bd"/>
</dbReference>
<dbReference type="InterPro" id="IPR039261">
    <property type="entry name" value="FNR_nucleotide-bd"/>
</dbReference>
<dbReference type="InterPro" id="IPR017927">
    <property type="entry name" value="FAD-bd_FR_type"/>
</dbReference>
<evidence type="ECO:0000256" key="4">
    <source>
        <dbReference type="ARBA" id="ARBA00022714"/>
    </source>
</evidence>
<keyword evidence="3 11" id="KW-0285">Flavoprotein</keyword>
<dbReference type="SUPFAM" id="SSF52343">
    <property type="entry name" value="Ferredoxin reductase-like, C-terminal NADP-linked domain"/>
    <property type="match status" value="1"/>
</dbReference>
<evidence type="ECO:0000256" key="13">
    <source>
        <dbReference type="PIRSR" id="PIRSR006816-2"/>
    </source>
</evidence>
<dbReference type="AlphaFoldDB" id="A0A831ZYC5"/>
<dbReference type="PANTHER" id="PTHR43513">
    <property type="entry name" value="DIHYDROOROTATE DEHYDROGENASE B (NAD(+)), ELECTRON TRANSFER SUBUNIT"/>
    <property type="match status" value="1"/>
</dbReference>
<evidence type="ECO:0000256" key="1">
    <source>
        <dbReference type="ARBA" id="ARBA00006422"/>
    </source>
</evidence>
<evidence type="ECO:0000259" key="14">
    <source>
        <dbReference type="PROSITE" id="PS51384"/>
    </source>
</evidence>
<comment type="cofactor">
    <cofactor evidence="13">
        <name>[2Fe-2S] cluster</name>
        <dbReference type="ChEBI" id="CHEBI:190135"/>
    </cofactor>
    <text evidence="13">Binds 1 [2Fe-2S] cluster per subunit.</text>
</comment>
<dbReference type="PROSITE" id="PS51384">
    <property type="entry name" value="FAD_FR"/>
    <property type="match status" value="1"/>
</dbReference>
<feature type="binding site" evidence="11 13">
    <location>
        <position position="234"/>
    </location>
    <ligand>
        <name>[2Fe-2S] cluster</name>
        <dbReference type="ChEBI" id="CHEBI:190135"/>
    </ligand>
</feature>
<dbReference type="EMBL" id="DSTK01000005">
    <property type="protein sequence ID" value="HFK95880.1"/>
    <property type="molecule type" value="Genomic_DNA"/>
</dbReference>
<dbReference type="PANTHER" id="PTHR43513:SF3">
    <property type="entry name" value="DIHYDROOROTATE DEHYDROGENASE B (NAD(+)), ELECTRON TRANSFER SUBUNIT-RELATED"/>
    <property type="match status" value="1"/>
</dbReference>
<dbReference type="CDD" id="cd06218">
    <property type="entry name" value="DHOD_e_trans"/>
    <property type="match status" value="1"/>
</dbReference>
<dbReference type="InterPro" id="IPR001433">
    <property type="entry name" value="OxRdtase_FAD/NAD-bd"/>
</dbReference>
<dbReference type="InterPro" id="IPR017938">
    <property type="entry name" value="Riboflavin_synthase-like_b-brl"/>
</dbReference>
<protein>
    <recommendedName>
        <fullName evidence="11">Dihydroorotate dehydrogenase B (NAD(+)), electron transfer subunit</fullName>
    </recommendedName>
    <alternativeName>
        <fullName evidence="11">Dihydroorotate oxidase B, electron transfer subunit</fullName>
    </alternativeName>
</protein>
<dbReference type="InterPro" id="IPR023455">
    <property type="entry name" value="Dihydroorotate_DHASE_ETsu"/>
</dbReference>
<accession>A0A831ZYC5</accession>
<dbReference type="InterPro" id="IPR037117">
    <property type="entry name" value="Dihydroorotate_DH_ele_sf"/>
</dbReference>
<keyword evidence="5 11" id="KW-0479">Metal-binding</keyword>
<dbReference type="GO" id="GO:0050660">
    <property type="term" value="F:flavin adenine dinucleotide binding"/>
    <property type="evidence" value="ECO:0007669"/>
    <property type="project" value="InterPro"/>
</dbReference>
<dbReference type="PIRSF" id="PIRSF006816">
    <property type="entry name" value="Cyc3_hyd_g"/>
    <property type="match status" value="1"/>
</dbReference>
<dbReference type="GO" id="GO:0051537">
    <property type="term" value="F:2 iron, 2 sulfur cluster binding"/>
    <property type="evidence" value="ECO:0007669"/>
    <property type="project" value="UniProtKB-KW"/>
</dbReference>
<keyword evidence="8 11" id="KW-0249">Electron transport</keyword>
<dbReference type="UniPathway" id="UPA00070">
    <property type="reaction ID" value="UER00945"/>
</dbReference>
<dbReference type="SUPFAM" id="SSF63380">
    <property type="entry name" value="Riboflavin synthase domain-like"/>
    <property type="match status" value="1"/>
</dbReference>
<feature type="binding site" evidence="11 13">
    <location>
        <position position="242"/>
    </location>
    <ligand>
        <name>[2Fe-2S] cluster</name>
        <dbReference type="ChEBI" id="CHEBI:190135"/>
    </ligand>
</feature>
<feature type="binding site" evidence="11 12">
    <location>
        <begin position="55"/>
        <end position="58"/>
    </location>
    <ligand>
        <name>FAD</name>
        <dbReference type="ChEBI" id="CHEBI:57692"/>
    </ligand>
</feature>
<feature type="binding site" evidence="11 13">
    <location>
        <position position="261"/>
    </location>
    <ligand>
        <name>[2Fe-2S] cluster</name>
        <dbReference type="ChEBI" id="CHEBI:190135"/>
    </ligand>
</feature>
<dbReference type="InterPro" id="IPR012165">
    <property type="entry name" value="Cyt_c3_hydrogenase_gsu"/>
</dbReference>
<evidence type="ECO:0000313" key="15">
    <source>
        <dbReference type="EMBL" id="HFK95880.1"/>
    </source>
</evidence>
<evidence type="ECO:0000256" key="9">
    <source>
        <dbReference type="ARBA" id="ARBA00023004"/>
    </source>
</evidence>
<keyword evidence="6 11" id="KW-0274">FAD</keyword>
<feature type="binding site" evidence="11 13">
    <location>
        <position position="239"/>
    </location>
    <ligand>
        <name>[2Fe-2S] cluster</name>
        <dbReference type="ChEBI" id="CHEBI:190135"/>
    </ligand>
</feature>
<dbReference type="GO" id="GO:0044205">
    <property type="term" value="P:'de novo' UMP biosynthetic process"/>
    <property type="evidence" value="ECO:0007669"/>
    <property type="project" value="UniProtKB-UniRule"/>
</dbReference>
<comment type="subunit">
    <text evidence="11">Heterotetramer of 2 PyrK and 2 PyrD type B subunits.</text>
</comment>
<keyword evidence="7 11" id="KW-0665">Pyrimidine biosynthesis</keyword>
<sequence>MPRVQEKAKILETHREAEGIHRLVFYAPRIVPTARPGQFVMIRVASEGSDPLLARPFSFHRLHKEDGLFEILLRVVGTGTRILSQRPAGSVLDVVGPLGRGFSLPSGPHETVAFVAGGIGIAPLWALLDELTSKTHRNRPEQLHVFYGARTRAELVPLTPLKRLGVHLVVSTDDGSSGEAGTVLEALRRRYEGGSGLPDRLYACGSLPMQVSLARWASGRNLSVEMSLESMMACGIGACLGCALPAVNPDDPQAERYVHVCQDGPVFDPRRIRWDKIQPIMARPLTFASL</sequence>
<comment type="caution">
    <text evidence="15">The sequence shown here is derived from an EMBL/GenBank/DDBJ whole genome shotgun (WGS) entry which is preliminary data.</text>
</comment>
<keyword evidence="4 11" id="KW-0001">2Fe-2S</keyword>
<gene>
    <name evidence="11" type="primary">pyrK</name>
    <name evidence="15" type="ORF">ENS06_00985</name>
</gene>
<evidence type="ECO:0000256" key="5">
    <source>
        <dbReference type="ARBA" id="ARBA00022723"/>
    </source>
</evidence>
<comment type="similarity">
    <text evidence="1 11">Belongs to the PyrK family.</text>
</comment>
<dbReference type="PRINTS" id="PR00410">
    <property type="entry name" value="PHEHYDRXLASE"/>
</dbReference>
<dbReference type="GO" id="GO:0046872">
    <property type="term" value="F:metal ion binding"/>
    <property type="evidence" value="ECO:0007669"/>
    <property type="project" value="UniProtKB-KW"/>
</dbReference>
<dbReference type="Pfam" id="PF10418">
    <property type="entry name" value="DHODB_Fe-S_bind"/>
    <property type="match status" value="1"/>
</dbReference>
<evidence type="ECO:0000256" key="2">
    <source>
        <dbReference type="ARBA" id="ARBA00022448"/>
    </source>
</evidence>
<evidence type="ECO:0000256" key="12">
    <source>
        <dbReference type="PIRSR" id="PIRSR006816-1"/>
    </source>
</evidence>
<reference evidence="15" key="1">
    <citation type="journal article" date="2020" name="mSystems">
        <title>Genome- and Community-Level Interaction Insights into Carbon Utilization and Element Cycling Functions of Hydrothermarchaeota in Hydrothermal Sediment.</title>
        <authorList>
            <person name="Zhou Z."/>
            <person name="Liu Y."/>
            <person name="Xu W."/>
            <person name="Pan J."/>
            <person name="Luo Z.H."/>
            <person name="Li M."/>
        </authorList>
    </citation>
    <scope>NUCLEOTIDE SEQUENCE [LARGE SCALE GENOMIC DNA]</scope>
    <source>
        <strain evidence="15">SpSt-456</strain>
    </source>
</reference>
<comment type="pathway">
    <text evidence="11">Pyrimidine metabolism; UMP biosynthesis via de novo pathway; orotate from (S)-dihydroorotate (NAD(+) route): step 1/1.</text>
</comment>
<dbReference type="InterPro" id="IPR050353">
    <property type="entry name" value="PyrK_electron_transfer"/>
</dbReference>
<evidence type="ECO:0000256" key="6">
    <source>
        <dbReference type="ARBA" id="ARBA00022827"/>
    </source>
</evidence>
<proteinExistence type="inferred from homology"/>
<keyword evidence="2 11" id="KW-0813">Transport</keyword>
<keyword evidence="9 11" id="KW-0408">Iron</keyword>
<evidence type="ECO:0000256" key="3">
    <source>
        <dbReference type="ARBA" id="ARBA00022630"/>
    </source>
</evidence>
<dbReference type="Pfam" id="PF00175">
    <property type="entry name" value="NAD_binding_1"/>
    <property type="match status" value="1"/>
</dbReference>
<organism evidence="15">
    <name type="scientific">Desulfacinum infernum</name>
    <dbReference type="NCBI Taxonomy" id="35837"/>
    <lineage>
        <taxon>Bacteria</taxon>
        <taxon>Pseudomonadati</taxon>
        <taxon>Thermodesulfobacteriota</taxon>
        <taxon>Syntrophobacteria</taxon>
        <taxon>Syntrophobacterales</taxon>
        <taxon>Syntrophobacteraceae</taxon>
        <taxon>Desulfacinum</taxon>
    </lineage>
</organism>